<feature type="compositionally biased region" description="Pro residues" evidence="1">
    <location>
        <begin position="254"/>
        <end position="263"/>
    </location>
</feature>
<feature type="compositionally biased region" description="Basic and acidic residues" evidence="1">
    <location>
        <begin position="287"/>
        <end position="296"/>
    </location>
</feature>
<dbReference type="Proteomes" id="UP000807342">
    <property type="component" value="Unassembled WGS sequence"/>
</dbReference>
<sequence>MREEEGSTDNEQKPVSVKSGKRLVKTLSVVHDTDTDEEPPKTIHSKNKPINSISKLTPPVSRSSSRTGTERVTQHESAASEDTTTARRSSKSRKSVTKKFKPAESSGSSDDSLPPTLPPKRRPTRTTAVPTRSGSGSFRVSNTRLSTSARAVKQPASPSPSSSSFLSPSPVLPTVHSSPFVPSPNFSPSPSPILSPKATRQEVLQNGSSPNEQDDDYDSALEYADYPIPPSTPPAGQAQAQPKPTLFLQSPTASPTPSPPPSPRSVLKGDRKSHTAEADIVPETEAEESKEPHHQDLALTLTMPLPTKLTPSTSKTRPRTSSSDAVPLTPAPQKPSLSRSDSFVARMKPRTPGSKRNMPDADILELPHSFSNGASPVSPLLHAKKAFHPIPRISPSKFPTLPSTIESADTRDGMDEDTIEQFDSPDKSVIRRAKQAASQEVPESSNGSGGTSGGSLPVPPAATDVLKKGVAMAERAKLNGNEGANGVLPTQAQTKVSLARLVGKAKVKENAPRDVNVNMDGGAEVEHAALEKFADSFVDYEGGLSEDRQEQRPDVSSRTEDMASGATNAQQQKVLLRQEEEESTQDLLMDLEQQRPMPDANGGWAHPVVPDVASSQQQQSGDEEMVDAVNSLEVAPPKGRYLRYKHLKMKRVNPKPPLSSLQTNFLRPVARWIVHSKYQPRYPQHVHKCLNYSSRHRTVTNKTSIPR</sequence>
<dbReference type="OrthoDB" id="3647690at2759"/>
<feature type="compositionally biased region" description="Pro residues" evidence="1">
    <location>
        <begin position="181"/>
        <end position="193"/>
    </location>
</feature>
<feature type="region of interest" description="Disordered" evidence="1">
    <location>
        <begin position="1"/>
        <end position="367"/>
    </location>
</feature>
<feature type="region of interest" description="Disordered" evidence="1">
    <location>
        <begin position="390"/>
        <end position="463"/>
    </location>
</feature>
<feature type="compositionally biased region" description="Low complexity" evidence="1">
    <location>
        <begin position="103"/>
        <end position="114"/>
    </location>
</feature>
<feature type="region of interest" description="Disordered" evidence="1">
    <location>
        <begin position="543"/>
        <end position="571"/>
    </location>
</feature>
<gene>
    <name evidence="2" type="ORF">P691DRAFT_464561</name>
</gene>
<name>A0A9P5X3F8_9AGAR</name>
<proteinExistence type="predicted"/>
<feature type="compositionally biased region" description="Low complexity" evidence="1">
    <location>
        <begin position="155"/>
        <end position="180"/>
    </location>
</feature>
<feature type="compositionally biased region" description="Polar residues" evidence="1">
    <location>
        <begin position="133"/>
        <end position="149"/>
    </location>
</feature>
<evidence type="ECO:0000313" key="2">
    <source>
        <dbReference type="EMBL" id="KAF9442662.1"/>
    </source>
</evidence>
<feature type="compositionally biased region" description="Low complexity" evidence="1">
    <location>
        <begin position="299"/>
        <end position="323"/>
    </location>
</feature>
<feature type="compositionally biased region" description="Basic and acidic residues" evidence="1">
    <location>
        <begin position="545"/>
        <end position="561"/>
    </location>
</feature>
<organism evidence="2 3">
    <name type="scientific">Macrolepiota fuliginosa MF-IS2</name>
    <dbReference type="NCBI Taxonomy" id="1400762"/>
    <lineage>
        <taxon>Eukaryota</taxon>
        <taxon>Fungi</taxon>
        <taxon>Dikarya</taxon>
        <taxon>Basidiomycota</taxon>
        <taxon>Agaricomycotina</taxon>
        <taxon>Agaricomycetes</taxon>
        <taxon>Agaricomycetidae</taxon>
        <taxon>Agaricales</taxon>
        <taxon>Agaricineae</taxon>
        <taxon>Agaricaceae</taxon>
        <taxon>Macrolepiota</taxon>
    </lineage>
</organism>
<feature type="compositionally biased region" description="Basic and acidic residues" evidence="1">
    <location>
        <begin position="267"/>
        <end position="277"/>
    </location>
</feature>
<feature type="compositionally biased region" description="Low complexity" evidence="1">
    <location>
        <begin position="234"/>
        <end position="253"/>
    </location>
</feature>
<protein>
    <submittedName>
        <fullName evidence="2">Uncharacterized protein</fullName>
    </submittedName>
</protein>
<evidence type="ECO:0000313" key="3">
    <source>
        <dbReference type="Proteomes" id="UP000807342"/>
    </source>
</evidence>
<dbReference type="AlphaFoldDB" id="A0A9P5X3F8"/>
<feature type="region of interest" description="Disordered" evidence="1">
    <location>
        <begin position="595"/>
        <end position="623"/>
    </location>
</feature>
<feature type="compositionally biased region" description="Polar residues" evidence="1">
    <location>
        <begin position="202"/>
        <end position="211"/>
    </location>
</feature>
<accession>A0A9P5X3F8</accession>
<comment type="caution">
    <text evidence="2">The sequence shown here is derived from an EMBL/GenBank/DDBJ whole genome shotgun (WGS) entry which is preliminary data.</text>
</comment>
<feature type="compositionally biased region" description="Basic residues" evidence="1">
    <location>
        <begin position="88"/>
        <end position="100"/>
    </location>
</feature>
<feature type="compositionally biased region" description="Polar residues" evidence="1">
    <location>
        <begin position="48"/>
        <end position="67"/>
    </location>
</feature>
<reference evidence="2" key="1">
    <citation type="submission" date="2020-11" db="EMBL/GenBank/DDBJ databases">
        <authorList>
            <consortium name="DOE Joint Genome Institute"/>
            <person name="Ahrendt S."/>
            <person name="Riley R."/>
            <person name="Andreopoulos W."/>
            <person name="Labutti K."/>
            <person name="Pangilinan J."/>
            <person name="Ruiz-Duenas F.J."/>
            <person name="Barrasa J.M."/>
            <person name="Sanchez-Garcia M."/>
            <person name="Camarero S."/>
            <person name="Miyauchi S."/>
            <person name="Serrano A."/>
            <person name="Linde D."/>
            <person name="Babiker R."/>
            <person name="Drula E."/>
            <person name="Ayuso-Fernandez I."/>
            <person name="Pacheco R."/>
            <person name="Padilla G."/>
            <person name="Ferreira P."/>
            <person name="Barriuso J."/>
            <person name="Kellner H."/>
            <person name="Castanera R."/>
            <person name="Alfaro M."/>
            <person name="Ramirez L."/>
            <person name="Pisabarro A.G."/>
            <person name="Kuo A."/>
            <person name="Tritt A."/>
            <person name="Lipzen A."/>
            <person name="He G."/>
            <person name="Yan M."/>
            <person name="Ng V."/>
            <person name="Cullen D."/>
            <person name="Martin F."/>
            <person name="Rosso M.-N."/>
            <person name="Henrissat B."/>
            <person name="Hibbett D."/>
            <person name="Martinez A.T."/>
            <person name="Grigoriev I.V."/>
        </authorList>
    </citation>
    <scope>NUCLEOTIDE SEQUENCE</scope>
    <source>
        <strain evidence="2">MF-IS2</strain>
    </source>
</reference>
<dbReference type="EMBL" id="MU151587">
    <property type="protein sequence ID" value="KAF9442662.1"/>
    <property type="molecule type" value="Genomic_DNA"/>
</dbReference>
<keyword evidence="3" id="KW-1185">Reference proteome</keyword>
<evidence type="ECO:0000256" key="1">
    <source>
        <dbReference type="SAM" id="MobiDB-lite"/>
    </source>
</evidence>